<evidence type="ECO:0000313" key="3">
    <source>
        <dbReference type="Proteomes" id="UP000319825"/>
    </source>
</evidence>
<feature type="transmembrane region" description="Helical" evidence="1">
    <location>
        <begin position="178"/>
        <end position="197"/>
    </location>
</feature>
<keyword evidence="1" id="KW-0812">Transmembrane</keyword>
<feature type="transmembrane region" description="Helical" evidence="1">
    <location>
        <begin position="126"/>
        <end position="145"/>
    </location>
</feature>
<gene>
    <name evidence="2" type="ORF">JD77_06053</name>
</gene>
<organism evidence="2 3">
    <name type="scientific">Micromonospora olivasterospora</name>
    <dbReference type="NCBI Taxonomy" id="1880"/>
    <lineage>
        <taxon>Bacteria</taxon>
        <taxon>Bacillati</taxon>
        <taxon>Actinomycetota</taxon>
        <taxon>Actinomycetes</taxon>
        <taxon>Micromonosporales</taxon>
        <taxon>Micromonosporaceae</taxon>
        <taxon>Micromonospora</taxon>
    </lineage>
</organism>
<keyword evidence="1" id="KW-1133">Transmembrane helix</keyword>
<feature type="transmembrane region" description="Helical" evidence="1">
    <location>
        <begin position="85"/>
        <end position="105"/>
    </location>
</feature>
<evidence type="ECO:0000313" key="2">
    <source>
        <dbReference type="EMBL" id="TWH71028.1"/>
    </source>
</evidence>
<evidence type="ECO:0000256" key="1">
    <source>
        <dbReference type="SAM" id="Phobius"/>
    </source>
</evidence>
<feature type="transmembrane region" description="Helical" evidence="1">
    <location>
        <begin position="60"/>
        <end position="79"/>
    </location>
</feature>
<feature type="transmembrane region" description="Helical" evidence="1">
    <location>
        <begin position="323"/>
        <end position="345"/>
    </location>
</feature>
<dbReference type="AlphaFoldDB" id="A0A562IJG5"/>
<sequence length="444" mass="46296">MRLVVVLLVVSIALSVLATVAGLAGHAVPLRANQILILLVAIGYGWVIRRLRNGSATAYRRVRIVSVAGFVAAAGQLVLGGHPAWLRTVEAVQLAVLAALIVAVNRPIVRAAFPAVPDERPHNRRAALALAVLAPLCAEVSLGTVPLRMAWAWLIFAPIYAAGTLALREILRRTGGGYGNLLLLGVAYGLVEEGLVLQSLTSPHLYGAAGWSPRLLGVNTAYTELNLVYHAVFSVAVPVIVVEYLFSRHGTAPYLRRGGVIAAGVIAVLGALLLRMSVPPSEDPGYTMPLTAGVVIALLAAAVTLLALRVPLHPARRRAAPPIPLIAVAAAVAAFGFLALIWPFGGAEQPLFTHGTWSLLPMAAGALIVAGLLYAAWTVAWTTRDLAAAAIGALLGHTLFGLVGNAQTLTDRLFLGGVAGLTALFGAAVLRRPPGRTNAQLIDA</sequence>
<keyword evidence="3" id="KW-1185">Reference proteome</keyword>
<feature type="transmembrane region" description="Helical" evidence="1">
    <location>
        <begin position="258"/>
        <end position="278"/>
    </location>
</feature>
<feature type="transmembrane region" description="Helical" evidence="1">
    <location>
        <begin position="357"/>
        <end position="379"/>
    </location>
</feature>
<name>A0A562IJG5_MICOL</name>
<protein>
    <submittedName>
        <fullName evidence="2">Uncharacterized protein</fullName>
    </submittedName>
</protein>
<dbReference type="EMBL" id="VLKE01000001">
    <property type="protein sequence ID" value="TWH71028.1"/>
    <property type="molecule type" value="Genomic_DNA"/>
</dbReference>
<reference evidence="2 3" key="1">
    <citation type="submission" date="2019-07" db="EMBL/GenBank/DDBJ databases">
        <title>R&amp;d 2014.</title>
        <authorList>
            <person name="Klenk H.-P."/>
        </authorList>
    </citation>
    <scope>NUCLEOTIDE SEQUENCE [LARGE SCALE GENOMIC DNA]</scope>
    <source>
        <strain evidence="2 3">DSM 43868</strain>
    </source>
</reference>
<feature type="transmembrane region" description="Helical" evidence="1">
    <location>
        <begin position="386"/>
        <end position="407"/>
    </location>
</feature>
<feature type="transmembrane region" description="Helical" evidence="1">
    <location>
        <begin position="413"/>
        <end position="430"/>
    </location>
</feature>
<keyword evidence="1" id="KW-0472">Membrane</keyword>
<feature type="transmembrane region" description="Helical" evidence="1">
    <location>
        <begin position="151"/>
        <end position="171"/>
    </location>
</feature>
<accession>A0A562IJG5</accession>
<feature type="transmembrane region" description="Helical" evidence="1">
    <location>
        <begin position="227"/>
        <end position="246"/>
    </location>
</feature>
<proteinExistence type="predicted"/>
<dbReference type="Proteomes" id="UP000319825">
    <property type="component" value="Unassembled WGS sequence"/>
</dbReference>
<feature type="transmembrane region" description="Helical" evidence="1">
    <location>
        <begin position="290"/>
        <end position="311"/>
    </location>
</feature>
<comment type="caution">
    <text evidence="2">The sequence shown here is derived from an EMBL/GenBank/DDBJ whole genome shotgun (WGS) entry which is preliminary data.</text>
</comment>
<feature type="transmembrane region" description="Helical" evidence="1">
    <location>
        <begin position="28"/>
        <end position="48"/>
    </location>
</feature>